<organism evidence="1 2">
    <name type="scientific">Funneliformis caledonium</name>
    <dbReference type="NCBI Taxonomy" id="1117310"/>
    <lineage>
        <taxon>Eukaryota</taxon>
        <taxon>Fungi</taxon>
        <taxon>Fungi incertae sedis</taxon>
        <taxon>Mucoromycota</taxon>
        <taxon>Glomeromycotina</taxon>
        <taxon>Glomeromycetes</taxon>
        <taxon>Glomerales</taxon>
        <taxon>Glomeraceae</taxon>
        <taxon>Funneliformis</taxon>
    </lineage>
</organism>
<dbReference type="EMBL" id="CAJVPQ010013443">
    <property type="protein sequence ID" value="CAG8735845.1"/>
    <property type="molecule type" value="Genomic_DNA"/>
</dbReference>
<name>A0A9N9NGL0_9GLOM</name>
<sequence length="56" mass="6001">ELLVVVKALLKGNVIEGCGEGGGKKVFGVLYIEFPVIEQLVGSFDQIVVDYYGNLA</sequence>
<dbReference type="Proteomes" id="UP000789570">
    <property type="component" value="Unassembled WGS sequence"/>
</dbReference>
<keyword evidence="2" id="KW-1185">Reference proteome</keyword>
<feature type="non-terminal residue" evidence="1">
    <location>
        <position position="1"/>
    </location>
</feature>
<evidence type="ECO:0000313" key="2">
    <source>
        <dbReference type="Proteomes" id="UP000789570"/>
    </source>
</evidence>
<dbReference type="AlphaFoldDB" id="A0A9N9NGL0"/>
<comment type="caution">
    <text evidence="1">The sequence shown here is derived from an EMBL/GenBank/DDBJ whole genome shotgun (WGS) entry which is preliminary data.</text>
</comment>
<proteinExistence type="predicted"/>
<feature type="non-terminal residue" evidence="1">
    <location>
        <position position="56"/>
    </location>
</feature>
<evidence type="ECO:0000313" key="1">
    <source>
        <dbReference type="EMBL" id="CAG8735845.1"/>
    </source>
</evidence>
<protein>
    <submittedName>
        <fullName evidence="1">10172_t:CDS:1</fullName>
    </submittedName>
</protein>
<gene>
    <name evidence="1" type="ORF">FCALED_LOCUS15299</name>
</gene>
<accession>A0A9N9NGL0</accession>
<reference evidence="1" key="1">
    <citation type="submission" date="2021-06" db="EMBL/GenBank/DDBJ databases">
        <authorList>
            <person name="Kallberg Y."/>
            <person name="Tangrot J."/>
            <person name="Rosling A."/>
        </authorList>
    </citation>
    <scope>NUCLEOTIDE SEQUENCE</scope>
    <source>
        <strain evidence="1">UK204</strain>
    </source>
</reference>